<keyword evidence="3" id="KW-1185">Reference proteome</keyword>
<dbReference type="InterPro" id="IPR009333">
    <property type="entry name" value="DUF992"/>
</dbReference>
<reference evidence="2 3" key="1">
    <citation type="submission" date="2020-08" db="EMBL/GenBank/DDBJ databases">
        <title>Genomic Encyclopedia of Type Strains, Phase IV (KMG-IV): sequencing the most valuable type-strain genomes for metagenomic binning, comparative biology and taxonomic classification.</title>
        <authorList>
            <person name="Goeker M."/>
        </authorList>
    </citation>
    <scope>NUCLEOTIDE SEQUENCE [LARGE SCALE GENOMIC DNA]</scope>
    <source>
        <strain evidence="2 3">DSM 16268</strain>
    </source>
</reference>
<protein>
    <recommendedName>
        <fullName evidence="4">DUF992 domain-containing protein</fullName>
    </recommendedName>
</protein>
<gene>
    <name evidence="2" type="ORF">GGQ63_001870</name>
</gene>
<sequence>MTIKTLALAAGTALLAFAAAAPASAQSGVKIGLLECTVDPGLGFVLGSAKGMECTFRPNQGHPEHYAGTITKLGIDVGFTERTLIVWAVIAPHAGLPDGALQGTYGGVSAEATVGGGLGANVLVGGLEDSVSLQPVSVQGQVGLNASLAVSALRLTYQR</sequence>
<proteinExistence type="predicted"/>
<evidence type="ECO:0000256" key="1">
    <source>
        <dbReference type="SAM" id="SignalP"/>
    </source>
</evidence>
<comment type="caution">
    <text evidence="2">The sequence shown here is derived from an EMBL/GenBank/DDBJ whole genome shotgun (WGS) entry which is preliminary data.</text>
</comment>
<accession>A0A7W9FLE5</accession>
<name>A0A7W9FLE5_9HYPH</name>
<dbReference type="EMBL" id="JACHOO010000003">
    <property type="protein sequence ID" value="MBB5752816.1"/>
    <property type="molecule type" value="Genomic_DNA"/>
</dbReference>
<dbReference type="RefSeq" id="WP_183854962.1">
    <property type="nucleotide sequence ID" value="NZ_JACHOO010000003.1"/>
</dbReference>
<dbReference type="Proteomes" id="UP000523821">
    <property type="component" value="Unassembled WGS sequence"/>
</dbReference>
<evidence type="ECO:0008006" key="4">
    <source>
        <dbReference type="Google" id="ProtNLM"/>
    </source>
</evidence>
<dbReference type="Pfam" id="PF06186">
    <property type="entry name" value="DUF992"/>
    <property type="match status" value="1"/>
</dbReference>
<evidence type="ECO:0000313" key="2">
    <source>
        <dbReference type="EMBL" id="MBB5752816.1"/>
    </source>
</evidence>
<organism evidence="2 3">
    <name type="scientific">Prosthecomicrobium pneumaticum</name>
    <dbReference type="NCBI Taxonomy" id="81895"/>
    <lineage>
        <taxon>Bacteria</taxon>
        <taxon>Pseudomonadati</taxon>
        <taxon>Pseudomonadota</taxon>
        <taxon>Alphaproteobacteria</taxon>
        <taxon>Hyphomicrobiales</taxon>
        <taxon>Kaistiaceae</taxon>
        <taxon>Prosthecomicrobium</taxon>
    </lineage>
</organism>
<feature type="chain" id="PRO_5031339378" description="DUF992 domain-containing protein" evidence="1">
    <location>
        <begin position="26"/>
        <end position="159"/>
    </location>
</feature>
<feature type="signal peptide" evidence="1">
    <location>
        <begin position="1"/>
        <end position="25"/>
    </location>
</feature>
<evidence type="ECO:0000313" key="3">
    <source>
        <dbReference type="Proteomes" id="UP000523821"/>
    </source>
</evidence>
<dbReference type="AlphaFoldDB" id="A0A7W9FLE5"/>
<keyword evidence="1" id="KW-0732">Signal</keyword>